<keyword evidence="2" id="KW-1133">Transmembrane helix</keyword>
<evidence type="ECO:0000256" key="1">
    <source>
        <dbReference type="SAM" id="MobiDB-lite"/>
    </source>
</evidence>
<keyword evidence="4" id="KW-1185">Reference proteome</keyword>
<protein>
    <submittedName>
        <fullName evidence="3">Endonuclease</fullName>
    </submittedName>
</protein>
<keyword evidence="3" id="KW-0378">Hydrolase</keyword>
<name>A0ABV9KES7_9RHOB</name>
<feature type="region of interest" description="Disordered" evidence="1">
    <location>
        <begin position="74"/>
        <end position="122"/>
    </location>
</feature>
<gene>
    <name evidence="3" type="ORF">ACFO5X_08765</name>
</gene>
<feature type="transmembrane region" description="Helical" evidence="2">
    <location>
        <begin position="14"/>
        <end position="32"/>
    </location>
</feature>
<evidence type="ECO:0000256" key="2">
    <source>
        <dbReference type="SAM" id="Phobius"/>
    </source>
</evidence>
<proteinExistence type="predicted"/>
<reference evidence="4" key="1">
    <citation type="journal article" date="2019" name="Int. J. Syst. Evol. Microbiol.">
        <title>The Global Catalogue of Microorganisms (GCM) 10K type strain sequencing project: providing services to taxonomists for standard genome sequencing and annotation.</title>
        <authorList>
            <consortium name="The Broad Institute Genomics Platform"/>
            <consortium name="The Broad Institute Genome Sequencing Center for Infectious Disease"/>
            <person name="Wu L."/>
            <person name="Ma J."/>
        </authorList>
    </citation>
    <scope>NUCLEOTIDE SEQUENCE [LARGE SCALE GENOMIC DNA]</scope>
    <source>
        <strain evidence="4">CGMCC 4.7283</strain>
    </source>
</reference>
<keyword evidence="3" id="KW-0255">Endonuclease</keyword>
<evidence type="ECO:0000313" key="4">
    <source>
        <dbReference type="Proteomes" id="UP001595973"/>
    </source>
</evidence>
<dbReference type="GO" id="GO:0004519">
    <property type="term" value="F:endonuclease activity"/>
    <property type="evidence" value="ECO:0007669"/>
    <property type="project" value="UniProtKB-KW"/>
</dbReference>
<evidence type="ECO:0000313" key="3">
    <source>
        <dbReference type="EMBL" id="MFC4668642.1"/>
    </source>
</evidence>
<keyword evidence="2" id="KW-0472">Membrane</keyword>
<comment type="caution">
    <text evidence="3">The sequence shown here is derived from an EMBL/GenBank/DDBJ whole genome shotgun (WGS) entry which is preliminary data.</text>
</comment>
<sequence length="256" mass="26892">MTSETDREDCARRCWQMAGAAGVGLFLILWALTPLGFLMSLLFGIFAYVGVGLGLIYTRCASVAVPAAKPAPKVEAAKPAPEVKAEPAVKPEPVPAPKAEPAPVTKAEDTVPPEPEIEPAEPKTVAESVAAGYGAVRPSAALAGQQELAGRKGNWRYGAAPSGIAPAGAPARMDAPRAGGADNLKKIKGIGPKLEQLLNSMGFYHFDQIAGWSTAEIAWVDENLEGFKGRVTRDDWVAQAKTLAAGGETEFSRRSK</sequence>
<keyword evidence="3" id="KW-0540">Nuclease</keyword>
<dbReference type="RefSeq" id="WP_380716965.1">
    <property type="nucleotide sequence ID" value="NZ_JBHSGI010000005.1"/>
</dbReference>
<dbReference type="EMBL" id="JBHSGI010000005">
    <property type="protein sequence ID" value="MFC4668642.1"/>
    <property type="molecule type" value="Genomic_DNA"/>
</dbReference>
<feature type="transmembrane region" description="Helical" evidence="2">
    <location>
        <begin position="38"/>
        <end position="57"/>
    </location>
</feature>
<dbReference type="Gene3D" id="1.10.150.20">
    <property type="entry name" value="5' to 3' exonuclease, C-terminal subdomain"/>
    <property type="match status" value="1"/>
</dbReference>
<organism evidence="3 4">
    <name type="scientific">Seohaeicola nanhaiensis</name>
    <dbReference type="NCBI Taxonomy" id="1387282"/>
    <lineage>
        <taxon>Bacteria</taxon>
        <taxon>Pseudomonadati</taxon>
        <taxon>Pseudomonadota</taxon>
        <taxon>Alphaproteobacteria</taxon>
        <taxon>Rhodobacterales</taxon>
        <taxon>Roseobacteraceae</taxon>
        <taxon>Seohaeicola</taxon>
    </lineage>
</organism>
<dbReference type="Proteomes" id="UP001595973">
    <property type="component" value="Unassembled WGS sequence"/>
</dbReference>
<feature type="compositionally biased region" description="Pro residues" evidence="1">
    <location>
        <begin position="90"/>
        <end position="100"/>
    </location>
</feature>
<keyword evidence="2" id="KW-0812">Transmembrane</keyword>
<accession>A0ABV9KES7</accession>